<dbReference type="GO" id="GO:0016491">
    <property type="term" value="F:oxidoreductase activity"/>
    <property type="evidence" value="ECO:0007669"/>
    <property type="project" value="InterPro"/>
</dbReference>
<dbReference type="Pfam" id="PF00970">
    <property type="entry name" value="FAD_binding_6"/>
    <property type="match status" value="1"/>
</dbReference>
<dbReference type="OrthoDB" id="35401at2157"/>
<protein>
    <submittedName>
        <fullName evidence="2">Ferredoxin-NADP reductase</fullName>
    </submittedName>
</protein>
<dbReference type="InterPro" id="IPR039261">
    <property type="entry name" value="FNR_nucleotide-bd"/>
</dbReference>
<dbReference type="CDD" id="cd00322">
    <property type="entry name" value="FNR_like"/>
    <property type="match status" value="1"/>
</dbReference>
<dbReference type="InterPro" id="IPR017938">
    <property type="entry name" value="Riboflavin_synthase-like_b-brl"/>
</dbReference>
<dbReference type="Proteomes" id="UP000283805">
    <property type="component" value="Unassembled WGS sequence"/>
</dbReference>
<dbReference type="InterPro" id="IPR017927">
    <property type="entry name" value="FAD-bd_FR_type"/>
</dbReference>
<dbReference type="InterPro" id="IPR036052">
    <property type="entry name" value="TrpB-like_PALP_sf"/>
</dbReference>
<proteinExistence type="predicted"/>
<dbReference type="InterPro" id="IPR008333">
    <property type="entry name" value="Cbr1-like_FAD-bd_dom"/>
</dbReference>
<dbReference type="Gene3D" id="3.40.50.1100">
    <property type="match status" value="1"/>
</dbReference>
<dbReference type="SUPFAM" id="SSF52343">
    <property type="entry name" value="Ferredoxin reductase-like, C-terminal NADP-linked domain"/>
    <property type="match status" value="1"/>
</dbReference>
<dbReference type="EMBL" id="RAPO01000002">
    <property type="protein sequence ID" value="RKD95066.1"/>
    <property type="molecule type" value="Genomic_DNA"/>
</dbReference>
<gene>
    <name evidence="2" type="ORF">ATJ93_1916</name>
</gene>
<dbReference type="PANTHER" id="PTHR47354">
    <property type="entry name" value="NADH OXIDOREDUCTASE HCR"/>
    <property type="match status" value="1"/>
</dbReference>
<organism evidence="2 3">
    <name type="scientific">Halopiger aswanensis</name>
    <dbReference type="NCBI Taxonomy" id="148449"/>
    <lineage>
        <taxon>Archaea</taxon>
        <taxon>Methanobacteriati</taxon>
        <taxon>Methanobacteriota</taxon>
        <taxon>Stenosarchaea group</taxon>
        <taxon>Halobacteria</taxon>
        <taxon>Halobacteriales</taxon>
        <taxon>Natrialbaceae</taxon>
        <taxon>Halopiger</taxon>
    </lineage>
</organism>
<evidence type="ECO:0000313" key="3">
    <source>
        <dbReference type="Proteomes" id="UP000283805"/>
    </source>
</evidence>
<keyword evidence="3" id="KW-1185">Reference proteome</keyword>
<comment type="caution">
    <text evidence="2">The sequence shown here is derived from an EMBL/GenBank/DDBJ whole genome shotgun (WGS) entry which is preliminary data.</text>
</comment>
<dbReference type="RefSeq" id="WP_120244374.1">
    <property type="nucleotide sequence ID" value="NZ_RAPO01000002.1"/>
</dbReference>
<dbReference type="AlphaFoldDB" id="A0A3R7GIC2"/>
<dbReference type="PROSITE" id="PS51384">
    <property type="entry name" value="FAD_FR"/>
    <property type="match status" value="1"/>
</dbReference>
<dbReference type="PANTHER" id="PTHR47354:SF5">
    <property type="entry name" value="PROTEIN RFBI"/>
    <property type="match status" value="1"/>
</dbReference>
<feature type="domain" description="FAD-binding FR-type" evidence="1">
    <location>
        <begin position="1"/>
        <end position="106"/>
    </location>
</feature>
<accession>A0A3R7GIC2</accession>
<evidence type="ECO:0000259" key="1">
    <source>
        <dbReference type="PROSITE" id="PS51384"/>
    </source>
</evidence>
<sequence length="218" mass="22831">MDGTPVTVESVRDVGPDTVALELETPDAFDALPGQFVLLRASPDGTDDADDEVVERHYTLSSPAVDDTFEITVGVDPDGDLSPWLADLEGGETVYIDGPYGAITYERDADVVAIAGGPGVGPAVAIAEAARDAGHEAVVIYQDDEPAHRERLEALEDDGAAVTTVDDDADEALAAAIEAHVDDGRIYAFGFDEFVTFVAESIDEAGGDSDEALIESFG</sequence>
<dbReference type="InterPro" id="IPR050415">
    <property type="entry name" value="MRET"/>
</dbReference>
<dbReference type="SUPFAM" id="SSF63380">
    <property type="entry name" value="Riboflavin synthase domain-like"/>
    <property type="match status" value="1"/>
</dbReference>
<evidence type="ECO:0000313" key="2">
    <source>
        <dbReference type="EMBL" id="RKD95066.1"/>
    </source>
</evidence>
<reference evidence="2 3" key="1">
    <citation type="submission" date="2018-09" db="EMBL/GenBank/DDBJ databases">
        <title>Genomic Encyclopedia of Archaeal and Bacterial Type Strains, Phase II (KMG-II): from individual species to whole genera.</title>
        <authorList>
            <person name="Goeker M."/>
        </authorList>
    </citation>
    <scope>NUCLEOTIDE SEQUENCE [LARGE SCALE GENOMIC DNA]</scope>
    <source>
        <strain evidence="2 3">DSM 13151</strain>
    </source>
</reference>
<dbReference type="Gene3D" id="2.40.30.10">
    <property type="entry name" value="Translation factors"/>
    <property type="match status" value="1"/>
</dbReference>
<name>A0A3R7GIC2_9EURY</name>